<sequence>FDLRQLTLITVLKEIIEELRHHQAENGVSEKLQALVGWVVNRLDR</sequence>
<evidence type="ECO:0000313" key="1">
    <source>
        <dbReference type="EMBL" id="SVE05640.1"/>
    </source>
</evidence>
<proteinExistence type="predicted"/>
<protein>
    <submittedName>
        <fullName evidence="1">Uncharacterized protein</fullName>
    </submittedName>
</protein>
<reference evidence="1" key="1">
    <citation type="submission" date="2018-05" db="EMBL/GenBank/DDBJ databases">
        <authorList>
            <person name="Lanie J.A."/>
            <person name="Ng W.-L."/>
            <person name="Kazmierczak K.M."/>
            <person name="Andrzejewski T.M."/>
            <person name="Davidsen T.M."/>
            <person name="Wayne K.J."/>
            <person name="Tettelin H."/>
            <person name="Glass J.I."/>
            <person name="Rusch D."/>
            <person name="Podicherti R."/>
            <person name="Tsui H.-C.T."/>
            <person name="Winkler M.E."/>
        </authorList>
    </citation>
    <scope>NUCLEOTIDE SEQUENCE</scope>
</reference>
<dbReference type="AlphaFoldDB" id="A0A383ADG4"/>
<gene>
    <name evidence="1" type="ORF">METZ01_LOCUS458494</name>
</gene>
<accession>A0A383ADG4</accession>
<organism evidence="1">
    <name type="scientific">marine metagenome</name>
    <dbReference type="NCBI Taxonomy" id="408172"/>
    <lineage>
        <taxon>unclassified sequences</taxon>
        <taxon>metagenomes</taxon>
        <taxon>ecological metagenomes</taxon>
    </lineage>
</organism>
<dbReference type="EMBL" id="UINC01191152">
    <property type="protein sequence ID" value="SVE05640.1"/>
    <property type="molecule type" value="Genomic_DNA"/>
</dbReference>
<feature type="non-terminal residue" evidence="1">
    <location>
        <position position="1"/>
    </location>
</feature>
<name>A0A383ADG4_9ZZZZ</name>